<name>A0A2V0NSS2_9CHLO</name>
<dbReference type="AlphaFoldDB" id="A0A2V0NSS2"/>
<dbReference type="Proteomes" id="UP000247498">
    <property type="component" value="Unassembled WGS sequence"/>
</dbReference>
<evidence type="ECO:0000256" key="1">
    <source>
        <dbReference type="SAM" id="MobiDB-lite"/>
    </source>
</evidence>
<dbReference type="EMBL" id="BDRX01000005">
    <property type="protein sequence ID" value="GBF88620.1"/>
    <property type="molecule type" value="Genomic_DNA"/>
</dbReference>
<evidence type="ECO:0000313" key="2">
    <source>
        <dbReference type="EMBL" id="GBF88620.1"/>
    </source>
</evidence>
<protein>
    <submittedName>
        <fullName evidence="2">Uncharacterized protein</fullName>
    </submittedName>
</protein>
<gene>
    <name evidence="2" type="ORF">Rsub_01335</name>
</gene>
<keyword evidence="3" id="KW-1185">Reference proteome</keyword>
<evidence type="ECO:0000313" key="3">
    <source>
        <dbReference type="Proteomes" id="UP000247498"/>
    </source>
</evidence>
<dbReference type="InParanoid" id="A0A2V0NSS2"/>
<accession>A0A2V0NSS2</accession>
<sequence length="227" mass="22893">MTPPPPCCSAEEAAEARAVAAAMAKAAIEKIITADICHNIVATALAKAVENYNEAEAAKATPKRGTSASALAERAKTAIVEGSKALLQRAKSVKSIKTPASPKIPASPKTPTSPKAQKPSTSAGAQLVGKAKALFKTAKSSTMLLGKRSTSAEADSPMTDSPATVEATASVVVELAIAAPKTASGKVKAAAAISSGSHPKAPLGKRMSAALKRVFVCGSCSHQLPLL</sequence>
<reference evidence="2 3" key="1">
    <citation type="journal article" date="2018" name="Sci. Rep.">
        <title>Raphidocelis subcapitata (=Pseudokirchneriella subcapitata) provides an insight into genome evolution and environmental adaptations in the Sphaeropleales.</title>
        <authorList>
            <person name="Suzuki S."/>
            <person name="Yamaguchi H."/>
            <person name="Nakajima N."/>
            <person name="Kawachi M."/>
        </authorList>
    </citation>
    <scope>NUCLEOTIDE SEQUENCE [LARGE SCALE GENOMIC DNA]</scope>
    <source>
        <strain evidence="2 3">NIES-35</strain>
    </source>
</reference>
<feature type="region of interest" description="Disordered" evidence="1">
    <location>
        <begin position="91"/>
        <end position="125"/>
    </location>
</feature>
<comment type="caution">
    <text evidence="2">The sequence shown here is derived from an EMBL/GenBank/DDBJ whole genome shotgun (WGS) entry which is preliminary data.</text>
</comment>
<organism evidence="2 3">
    <name type="scientific">Raphidocelis subcapitata</name>
    <dbReference type="NCBI Taxonomy" id="307507"/>
    <lineage>
        <taxon>Eukaryota</taxon>
        <taxon>Viridiplantae</taxon>
        <taxon>Chlorophyta</taxon>
        <taxon>core chlorophytes</taxon>
        <taxon>Chlorophyceae</taxon>
        <taxon>CS clade</taxon>
        <taxon>Sphaeropleales</taxon>
        <taxon>Selenastraceae</taxon>
        <taxon>Raphidocelis</taxon>
    </lineage>
</organism>
<feature type="compositionally biased region" description="Polar residues" evidence="1">
    <location>
        <begin position="109"/>
        <end position="124"/>
    </location>
</feature>
<proteinExistence type="predicted"/>